<dbReference type="EMBL" id="CAEZUT010000108">
    <property type="protein sequence ID" value="CAB4616286.1"/>
    <property type="molecule type" value="Genomic_DNA"/>
</dbReference>
<sequence>MSLLDLNTPQVRAPRKKNAAKAWLGVGLLAAVVGIGSTFAANITLNGGNATESGQGVQSVVFCGGNSQTVTATPFSSYKNTATNAKFNISGIKITGIPKACDDTQFILTAYPAGNDGSPTSPLTVSSTATTVAFAWYDQNSSGLRYPKASSPTSLSTGCDSNSGTSSTSSSNVVSTGALLSTSRTSYVSACTFGYISSVTADSGSSSAGNGSLTITFNPSNSLADASALSKITLETQDNLLSTNLKPCTVSGSNFNCTVTNGNLGLSS</sequence>
<name>A0A6J6HTA3_9ZZZZ</name>
<proteinExistence type="predicted"/>
<reference evidence="1" key="1">
    <citation type="submission" date="2020-05" db="EMBL/GenBank/DDBJ databases">
        <authorList>
            <person name="Chiriac C."/>
            <person name="Salcher M."/>
            <person name="Ghai R."/>
            <person name="Kavagutti S V."/>
        </authorList>
    </citation>
    <scope>NUCLEOTIDE SEQUENCE</scope>
</reference>
<protein>
    <submittedName>
        <fullName evidence="1">Unannotated protein</fullName>
    </submittedName>
</protein>
<gene>
    <name evidence="1" type="ORF">UFOPK1854_00866</name>
</gene>
<dbReference type="AlphaFoldDB" id="A0A6J6HTA3"/>
<organism evidence="1">
    <name type="scientific">freshwater metagenome</name>
    <dbReference type="NCBI Taxonomy" id="449393"/>
    <lineage>
        <taxon>unclassified sequences</taxon>
        <taxon>metagenomes</taxon>
        <taxon>ecological metagenomes</taxon>
    </lineage>
</organism>
<evidence type="ECO:0000313" key="1">
    <source>
        <dbReference type="EMBL" id="CAB4616286.1"/>
    </source>
</evidence>
<accession>A0A6J6HTA3</accession>